<dbReference type="AlphaFoldDB" id="A0A7S0S796"/>
<dbReference type="PANTHER" id="PTHR47901:SF8">
    <property type="entry name" value="CASPASE-3"/>
    <property type="match status" value="1"/>
</dbReference>
<dbReference type="CDD" id="cd00063">
    <property type="entry name" value="FN3"/>
    <property type="match status" value="1"/>
</dbReference>
<dbReference type="InterPro" id="IPR003961">
    <property type="entry name" value="FN3_dom"/>
</dbReference>
<dbReference type="PRINTS" id="PR00376">
    <property type="entry name" value="IL1BCENZYME"/>
</dbReference>
<dbReference type="InterPro" id="IPR002138">
    <property type="entry name" value="Pept_C14_p10"/>
</dbReference>
<evidence type="ECO:0000256" key="5">
    <source>
        <dbReference type="RuleBase" id="RU003971"/>
    </source>
</evidence>
<reference evidence="8" key="1">
    <citation type="submission" date="2021-01" db="EMBL/GenBank/DDBJ databases">
        <authorList>
            <person name="Corre E."/>
            <person name="Pelletier E."/>
            <person name="Niang G."/>
            <person name="Scheremetjew M."/>
            <person name="Finn R."/>
            <person name="Kale V."/>
            <person name="Holt S."/>
            <person name="Cochrane G."/>
            <person name="Meng A."/>
            <person name="Brown T."/>
            <person name="Cohen L."/>
        </authorList>
    </citation>
    <scope>NUCLEOTIDE SEQUENCE</scope>
    <source>
        <strain evidence="8">SL-175</strain>
    </source>
</reference>
<dbReference type="InterPro" id="IPR002398">
    <property type="entry name" value="Pept_C14"/>
</dbReference>
<evidence type="ECO:0000256" key="1">
    <source>
        <dbReference type="ARBA" id="ARBA00010134"/>
    </source>
</evidence>
<protein>
    <recommendedName>
        <fullName evidence="9">Caspase family p20 domain-containing protein</fullName>
    </recommendedName>
</protein>
<dbReference type="PROSITE" id="PS50207">
    <property type="entry name" value="CASPASE_P10"/>
    <property type="match status" value="1"/>
</dbReference>
<evidence type="ECO:0008006" key="9">
    <source>
        <dbReference type="Google" id="ProtNLM"/>
    </source>
</evidence>
<keyword evidence="2" id="KW-0645">Protease</keyword>
<evidence type="ECO:0000259" key="7">
    <source>
        <dbReference type="PROSITE" id="PS50208"/>
    </source>
</evidence>
<feature type="domain" description="Caspase family p20" evidence="7">
    <location>
        <begin position="153"/>
        <end position="262"/>
    </location>
</feature>
<proteinExistence type="inferred from homology"/>
<comment type="similarity">
    <text evidence="1 5">Belongs to the peptidase C14A family.</text>
</comment>
<dbReference type="InterPro" id="IPR029030">
    <property type="entry name" value="Caspase-like_dom_sf"/>
</dbReference>
<keyword evidence="4" id="KW-0378">Hydrolase</keyword>
<sequence length="394" mass="43747">MAVNADKKSGAALVRLLSSHGACLAEDERNMQCFVKEALGLVLTLLEKTSTSLTVSWTECWNGAVAYTVVLELPGSNTVSSAKLDFNITKYTFGKIGLNPMTSYKLCAVAWDSAGHEISRGPLACFDTGGDDGGYGNIIPRDSSLTSGLALIFSMTEDRPGGEVDQRRIFQLLQDLRFEVVLCENPTTEDVDEKCNWAKSRTDSLACFICVIMGHGRAGHVGIKNGAIDLKEDVFQHFKANKCKAFRGKPKIFIVNACRGSGRTVMYGMECDDANVKTFNQSGDIESDLHLFEKSVPDESDMLFAYATLDGSVAWRDREKGTWFISTLIDVLREKRHEEHFGDMLAMVNQRVIESRRTFNDQDKARPGEDTKMNIGQAAEIITRGWRGKLFFRE</sequence>
<dbReference type="PANTHER" id="PTHR47901">
    <property type="entry name" value="CASPASE RECRUITMENT DOMAIN-CONTAINING PROTEIN 18"/>
    <property type="match status" value="1"/>
</dbReference>
<evidence type="ECO:0000313" key="8">
    <source>
        <dbReference type="EMBL" id="CAD8697724.1"/>
    </source>
</evidence>
<dbReference type="InterPro" id="IPR011600">
    <property type="entry name" value="Pept_C14_caspase"/>
</dbReference>
<dbReference type="SUPFAM" id="SSF52129">
    <property type="entry name" value="Caspase-like"/>
    <property type="match status" value="1"/>
</dbReference>
<feature type="domain" description="Caspase family p10" evidence="6">
    <location>
        <begin position="292"/>
        <end position="355"/>
    </location>
</feature>
<dbReference type="Gene3D" id="2.60.40.10">
    <property type="entry name" value="Immunoglobulins"/>
    <property type="match status" value="1"/>
</dbReference>
<accession>A0A7S0S796</accession>
<dbReference type="GO" id="GO:0004197">
    <property type="term" value="F:cysteine-type endopeptidase activity"/>
    <property type="evidence" value="ECO:0007669"/>
    <property type="project" value="InterPro"/>
</dbReference>
<dbReference type="SUPFAM" id="SSF49265">
    <property type="entry name" value="Fibronectin type III"/>
    <property type="match status" value="1"/>
</dbReference>
<dbReference type="PROSITE" id="PS50208">
    <property type="entry name" value="CASPASE_P20"/>
    <property type="match status" value="1"/>
</dbReference>
<dbReference type="InterPro" id="IPR015917">
    <property type="entry name" value="Pept_C14A"/>
</dbReference>
<dbReference type="EMBL" id="HBFC01000798">
    <property type="protein sequence ID" value="CAD8697724.1"/>
    <property type="molecule type" value="Transcribed_RNA"/>
</dbReference>
<gene>
    <name evidence="8" type="ORF">MANT1106_LOCUS403</name>
</gene>
<dbReference type="Gene3D" id="3.40.50.1460">
    <property type="match status" value="1"/>
</dbReference>
<keyword evidence="3" id="KW-0053">Apoptosis</keyword>
<organism evidence="8">
    <name type="scientific">Mantoniella antarctica</name>
    <dbReference type="NCBI Taxonomy" id="81844"/>
    <lineage>
        <taxon>Eukaryota</taxon>
        <taxon>Viridiplantae</taxon>
        <taxon>Chlorophyta</taxon>
        <taxon>Mamiellophyceae</taxon>
        <taxon>Mamiellales</taxon>
        <taxon>Mamiellaceae</taxon>
        <taxon>Mantoniella</taxon>
    </lineage>
</organism>
<evidence type="ECO:0000256" key="4">
    <source>
        <dbReference type="ARBA" id="ARBA00022801"/>
    </source>
</evidence>
<dbReference type="InterPro" id="IPR001309">
    <property type="entry name" value="Pept_C14_p20"/>
</dbReference>
<dbReference type="GO" id="GO:0006508">
    <property type="term" value="P:proteolysis"/>
    <property type="evidence" value="ECO:0007669"/>
    <property type="project" value="UniProtKB-KW"/>
</dbReference>
<dbReference type="InterPro" id="IPR036116">
    <property type="entry name" value="FN3_sf"/>
</dbReference>
<evidence type="ECO:0000256" key="3">
    <source>
        <dbReference type="ARBA" id="ARBA00022703"/>
    </source>
</evidence>
<dbReference type="InterPro" id="IPR013783">
    <property type="entry name" value="Ig-like_fold"/>
</dbReference>
<dbReference type="Pfam" id="PF00656">
    <property type="entry name" value="Peptidase_C14"/>
    <property type="match status" value="1"/>
</dbReference>
<dbReference type="SMART" id="SM00115">
    <property type="entry name" value="CASc"/>
    <property type="match status" value="1"/>
</dbReference>
<name>A0A7S0S796_9CHLO</name>
<evidence type="ECO:0000259" key="6">
    <source>
        <dbReference type="PROSITE" id="PS50207"/>
    </source>
</evidence>
<evidence type="ECO:0000256" key="2">
    <source>
        <dbReference type="ARBA" id="ARBA00022670"/>
    </source>
</evidence>